<dbReference type="Proteomes" id="UP000230607">
    <property type="component" value="Chromosome 1"/>
</dbReference>
<evidence type="ECO:0000313" key="1">
    <source>
        <dbReference type="EMBL" id="SMH71061.1"/>
    </source>
</evidence>
<name>A0A2H1FE91_9ARCH</name>
<dbReference type="AlphaFoldDB" id="A0A2H1FE91"/>
<protein>
    <submittedName>
        <fullName evidence="1">Uncharacterized protein</fullName>
    </submittedName>
</protein>
<accession>A0A2H1FE91</accession>
<keyword evidence="2" id="KW-1185">Reference proteome</keyword>
<gene>
    <name evidence="1" type="ORF">NCS_10868</name>
</gene>
<sequence length="34" mass="4152">MLEGRKKQEFDYFYEEISKILGIEKGLLKDEHYT</sequence>
<dbReference type="EMBL" id="LT841358">
    <property type="protein sequence ID" value="SMH71061.1"/>
    <property type="molecule type" value="Genomic_DNA"/>
</dbReference>
<evidence type="ECO:0000313" key="2">
    <source>
        <dbReference type="Proteomes" id="UP000230607"/>
    </source>
</evidence>
<organism evidence="1 2">
    <name type="scientific">Candidatus Nitrosotalea okcheonensis</name>
    <dbReference type="NCBI Taxonomy" id="1903276"/>
    <lineage>
        <taxon>Archaea</taxon>
        <taxon>Nitrososphaerota</taxon>
        <taxon>Nitrososphaeria</taxon>
        <taxon>Nitrosotaleales</taxon>
        <taxon>Nitrosotaleaceae</taxon>
        <taxon>Nitrosotalea</taxon>
    </lineage>
</organism>
<proteinExistence type="predicted"/>
<reference evidence="2" key="1">
    <citation type="submission" date="2017-03" db="EMBL/GenBank/DDBJ databases">
        <authorList>
            <person name="Herbold C."/>
        </authorList>
    </citation>
    <scope>NUCLEOTIDE SEQUENCE [LARGE SCALE GENOMIC DNA]</scope>
</reference>